<dbReference type="EC" id="3.2.1.10" evidence="5"/>
<dbReference type="CDD" id="cd11333">
    <property type="entry name" value="AmyAc_SI_OligoGlu_DGase"/>
    <property type="match status" value="1"/>
</dbReference>
<reference evidence="5 6" key="1">
    <citation type="submission" date="2014-03" db="EMBL/GenBank/DDBJ databases">
        <title>Genomics of Bifidobacteria.</title>
        <authorList>
            <person name="Ventura M."/>
            <person name="Milani C."/>
            <person name="Lugli G.A."/>
        </authorList>
    </citation>
    <scope>NUCLEOTIDE SEQUENCE [LARGE SCALE GENOMIC DNA]</scope>
    <source>
        <strain evidence="5 6">LMG 11597</strain>
    </source>
</reference>
<dbReference type="Gene3D" id="2.60.40.1180">
    <property type="entry name" value="Golgi alpha-mannosidase II"/>
    <property type="match status" value="1"/>
</dbReference>
<sequence>MVSNQFDEDRPEGWWKSAVVYQVYPRSFQDSNGDGVGDIPGIDSRLDYLADLGVDVIWLSPVYRSPQVDNGYDISDYRDIDPLFGTLGDIDKLIHDAHERGIKLVMDLVVNHTSDRHAWFEESRDPASSKRDWYYWRPAREGAVPGEPGAEPSDTPAAFAPSAWTYDERSGEYYLGIFSPAQPDLNWENADVRHAVYDMMRWWVSRGVDGFRMDVINLISKPEALTSGGPVPVDLSGDVSNGPRLDEFLAEMNREVGLDEHNLFTVGEMPGSTVETAIRATAATRHELKMVFTFEHMELDHTADGTKWDLADLPLPVLKKNLAHWQDGLAEAGWNSLYWNNHDQPRVVSRFGDDSPEYRVASAKALATVLHLHKGTPYVYQGEEFGMTNLPLHSIGEYEDVESINYYHQAKKAGLDEATILKSLQVKSRDNARTPVQWDNTANAGFTTGTPWYTLNPNYASVNAKAAVADPDSVYAHYQKLIALRHSSPVVREGRFELLLADDPNIWAFTRTLEGVTILVVANFSSHENALPVDGLPELAGAKLLIGERALEGVTTLKPWESSVLELA</sequence>
<comment type="similarity">
    <text evidence="1">Belongs to the glycosyl hydrolase 13 family.</text>
</comment>
<evidence type="ECO:0000313" key="5">
    <source>
        <dbReference type="EMBL" id="KFJ05072.1"/>
    </source>
</evidence>
<evidence type="ECO:0000313" key="6">
    <source>
        <dbReference type="Proteomes" id="UP000029055"/>
    </source>
</evidence>
<dbReference type="EMBL" id="JGZR01000002">
    <property type="protein sequence ID" value="KFJ05072.1"/>
    <property type="molecule type" value="Genomic_DNA"/>
</dbReference>
<dbReference type="NCBIfam" id="NF008183">
    <property type="entry name" value="PRK10933.1"/>
    <property type="match status" value="1"/>
</dbReference>
<dbReference type="RefSeq" id="WP_024463804.1">
    <property type="nucleotide sequence ID" value="NZ_CP062939.1"/>
</dbReference>
<proteinExistence type="inferred from homology"/>
<feature type="domain" description="Glycosyl hydrolase family 13 catalytic" evidence="4">
    <location>
        <begin position="22"/>
        <end position="433"/>
    </location>
</feature>
<dbReference type="GO" id="GO:0004556">
    <property type="term" value="F:alpha-amylase activity"/>
    <property type="evidence" value="ECO:0007669"/>
    <property type="project" value="TreeGrafter"/>
</dbReference>
<evidence type="ECO:0000256" key="2">
    <source>
        <dbReference type="ARBA" id="ARBA00022801"/>
    </source>
</evidence>
<dbReference type="PANTHER" id="PTHR10357">
    <property type="entry name" value="ALPHA-AMYLASE FAMILY MEMBER"/>
    <property type="match status" value="1"/>
</dbReference>
<evidence type="ECO:0000256" key="1">
    <source>
        <dbReference type="ARBA" id="ARBA00008061"/>
    </source>
</evidence>
<keyword evidence="3 5" id="KW-0326">Glycosidase</keyword>
<dbReference type="AlphaFoldDB" id="A0A087EBC1"/>
<dbReference type="SMART" id="SM00642">
    <property type="entry name" value="Aamy"/>
    <property type="match status" value="1"/>
</dbReference>
<dbReference type="FunFam" id="3.20.20.80:FF:000064">
    <property type="entry name" value="Oligo-1,6-glucosidase"/>
    <property type="match status" value="2"/>
</dbReference>
<dbReference type="OrthoDB" id="9043248at2"/>
<dbReference type="GO" id="GO:0004574">
    <property type="term" value="F:oligo-1,6-glucosidase activity"/>
    <property type="evidence" value="ECO:0007669"/>
    <property type="project" value="UniProtKB-EC"/>
</dbReference>
<dbReference type="Gene3D" id="3.20.20.80">
    <property type="entry name" value="Glycosidases"/>
    <property type="match status" value="1"/>
</dbReference>
<evidence type="ECO:0000256" key="3">
    <source>
        <dbReference type="ARBA" id="ARBA00023295"/>
    </source>
</evidence>
<keyword evidence="6" id="KW-1185">Reference proteome</keyword>
<dbReference type="InterPro" id="IPR006047">
    <property type="entry name" value="GH13_cat_dom"/>
</dbReference>
<dbReference type="STRING" id="77635.BISU_1602"/>
<gene>
    <name evidence="5" type="ORF">BISU_1602</name>
</gene>
<dbReference type="PANTHER" id="PTHR10357:SF179">
    <property type="entry name" value="NEUTRAL AND BASIC AMINO ACID TRANSPORT PROTEIN RBAT"/>
    <property type="match status" value="1"/>
</dbReference>
<dbReference type="Proteomes" id="UP000029055">
    <property type="component" value="Unassembled WGS sequence"/>
</dbReference>
<comment type="caution">
    <text evidence="5">The sequence shown here is derived from an EMBL/GenBank/DDBJ whole genome shotgun (WGS) entry which is preliminary data.</text>
</comment>
<protein>
    <submittedName>
        <fullName evidence="5">Oligo-1,6-glucosidase</fullName>
        <ecNumber evidence="5">3.2.1.10</ecNumber>
    </submittedName>
</protein>
<dbReference type="InterPro" id="IPR017853">
    <property type="entry name" value="GH"/>
</dbReference>
<keyword evidence="2 5" id="KW-0378">Hydrolase</keyword>
<evidence type="ECO:0000259" key="4">
    <source>
        <dbReference type="SMART" id="SM00642"/>
    </source>
</evidence>
<name>A0A087EBC1_9BIFI</name>
<dbReference type="InterPro" id="IPR045857">
    <property type="entry name" value="O16G_dom_2"/>
</dbReference>
<organism evidence="5 6">
    <name type="scientific">Bifidobacterium subtile</name>
    <dbReference type="NCBI Taxonomy" id="77635"/>
    <lineage>
        <taxon>Bacteria</taxon>
        <taxon>Bacillati</taxon>
        <taxon>Actinomycetota</taxon>
        <taxon>Actinomycetes</taxon>
        <taxon>Bifidobacteriales</taxon>
        <taxon>Bifidobacteriaceae</taxon>
        <taxon>Bifidobacterium</taxon>
    </lineage>
</organism>
<dbReference type="eggNOG" id="COG0366">
    <property type="taxonomic scope" value="Bacteria"/>
</dbReference>
<dbReference type="Pfam" id="PF00128">
    <property type="entry name" value="Alpha-amylase"/>
    <property type="match status" value="1"/>
</dbReference>
<dbReference type="SUPFAM" id="SSF51445">
    <property type="entry name" value="(Trans)glycosidases"/>
    <property type="match status" value="1"/>
</dbReference>
<dbReference type="Gene3D" id="3.90.400.10">
    <property type="entry name" value="Oligo-1,6-glucosidase, Domain 2"/>
    <property type="match status" value="1"/>
</dbReference>
<dbReference type="InterPro" id="IPR013780">
    <property type="entry name" value="Glyco_hydro_b"/>
</dbReference>
<accession>A0A087EBC1</accession>
<dbReference type="GO" id="GO:0009313">
    <property type="term" value="P:oligosaccharide catabolic process"/>
    <property type="evidence" value="ECO:0007669"/>
    <property type="project" value="TreeGrafter"/>
</dbReference>
<dbReference type="SUPFAM" id="SSF51011">
    <property type="entry name" value="Glycosyl hydrolase domain"/>
    <property type="match status" value="1"/>
</dbReference>